<sequence>MEVTEGWRKSSRSQGSEHCVEVRYVGETILIRDSKYLRDSANDPALQPIIAVAATDWPAFLGIAAGRSIVRPRELPSVERLSDGTVTVRDAEGVTLTYTAAEWHAFTAGVLAGEFDAA</sequence>
<feature type="domain" description="DUF397" evidence="1">
    <location>
        <begin position="6"/>
        <end position="62"/>
    </location>
</feature>
<organism evidence="2 3">
    <name type="scientific">Nocardia uniformis</name>
    <dbReference type="NCBI Taxonomy" id="53432"/>
    <lineage>
        <taxon>Bacteria</taxon>
        <taxon>Bacillati</taxon>
        <taxon>Actinomycetota</taxon>
        <taxon>Actinomycetes</taxon>
        <taxon>Mycobacteriales</taxon>
        <taxon>Nocardiaceae</taxon>
        <taxon>Nocardia</taxon>
    </lineage>
</organism>
<keyword evidence="3" id="KW-1185">Reference proteome</keyword>
<comment type="caution">
    <text evidence="2">The sequence shown here is derived from an EMBL/GenBank/DDBJ whole genome shotgun (WGS) entry which is preliminary data.</text>
</comment>
<dbReference type="Proteomes" id="UP000586827">
    <property type="component" value="Unassembled WGS sequence"/>
</dbReference>
<dbReference type="RefSeq" id="WP_067523613.1">
    <property type="nucleotide sequence ID" value="NZ_JABELX010000013.1"/>
</dbReference>
<evidence type="ECO:0000313" key="2">
    <source>
        <dbReference type="EMBL" id="NNH74216.1"/>
    </source>
</evidence>
<proteinExistence type="predicted"/>
<dbReference type="Pfam" id="PF04149">
    <property type="entry name" value="DUF397"/>
    <property type="match status" value="1"/>
</dbReference>
<evidence type="ECO:0000259" key="1">
    <source>
        <dbReference type="Pfam" id="PF04149"/>
    </source>
</evidence>
<gene>
    <name evidence="2" type="ORF">HLB23_30935</name>
</gene>
<reference evidence="2 3" key="1">
    <citation type="submission" date="2020-05" db="EMBL/GenBank/DDBJ databases">
        <title>MicrobeNet Type strains.</title>
        <authorList>
            <person name="Nicholson A.C."/>
        </authorList>
    </citation>
    <scope>NUCLEOTIDE SEQUENCE [LARGE SCALE GENOMIC DNA]</scope>
    <source>
        <strain evidence="2 3">JCM 3224</strain>
    </source>
</reference>
<dbReference type="InterPro" id="IPR007278">
    <property type="entry name" value="DUF397"/>
</dbReference>
<protein>
    <submittedName>
        <fullName evidence="2">DUF397 domain-containing protein</fullName>
    </submittedName>
</protein>
<evidence type="ECO:0000313" key="3">
    <source>
        <dbReference type="Proteomes" id="UP000586827"/>
    </source>
</evidence>
<dbReference type="AlphaFoldDB" id="A0A849C8R0"/>
<dbReference type="EMBL" id="JABELX010000013">
    <property type="protein sequence ID" value="NNH74216.1"/>
    <property type="molecule type" value="Genomic_DNA"/>
</dbReference>
<name>A0A849C8R0_9NOCA</name>
<accession>A0A849C8R0</accession>